<dbReference type="EMBL" id="BAAANY010000038">
    <property type="protein sequence ID" value="GAA1713631.1"/>
    <property type="molecule type" value="Genomic_DNA"/>
</dbReference>
<comment type="caution">
    <text evidence="1">The sequence shown here is derived from an EMBL/GenBank/DDBJ whole genome shotgun (WGS) entry which is preliminary data.</text>
</comment>
<evidence type="ECO:0000313" key="2">
    <source>
        <dbReference type="Proteomes" id="UP001500618"/>
    </source>
</evidence>
<protein>
    <submittedName>
        <fullName evidence="1">Uncharacterized protein</fullName>
    </submittedName>
</protein>
<organism evidence="1 2">
    <name type="scientific">Fodinicola feengrottensis</name>
    <dbReference type="NCBI Taxonomy" id="435914"/>
    <lineage>
        <taxon>Bacteria</taxon>
        <taxon>Bacillati</taxon>
        <taxon>Actinomycetota</taxon>
        <taxon>Actinomycetes</taxon>
        <taxon>Mycobacteriales</taxon>
        <taxon>Fodinicola</taxon>
    </lineage>
</organism>
<evidence type="ECO:0000313" key="1">
    <source>
        <dbReference type="EMBL" id="GAA1713631.1"/>
    </source>
</evidence>
<accession>A0ABN2IX71</accession>
<proteinExistence type="predicted"/>
<dbReference type="Proteomes" id="UP001500618">
    <property type="component" value="Unassembled WGS sequence"/>
</dbReference>
<reference evidence="1 2" key="1">
    <citation type="journal article" date="2019" name="Int. J. Syst. Evol. Microbiol.">
        <title>The Global Catalogue of Microorganisms (GCM) 10K type strain sequencing project: providing services to taxonomists for standard genome sequencing and annotation.</title>
        <authorList>
            <consortium name="The Broad Institute Genomics Platform"/>
            <consortium name="The Broad Institute Genome Sequencing Center for Infectious Disease"/>
            <person name="Wu L."/>
            <person name="Ma J."/>
        </authorList>
    </citation>
    <scope>NUCLEOTIDE SEQUENCE [LARGE SCALE GENOMIC DNA]</scope>
    <source>
        <strain evidence="1 2">JCM 14718</strain>
    </source>
</reference>
<name>A0ABN2IX71_9ACTN</name>
<sequence length="105" mass="11020">MVDSTTATDQSVLGVFSADERAGDTPATIARAVVAAKIVAIHREIRFMILLIQRSQAGGCETEKMGYRISAGNVTATGPLSTRPMEFDGGLQIAGSRPAKIANGR</sequence>
<gene>
    <name evidence="1" type="ORF">GCM10009765_73400</name>
</gene>
<keyword evidence="2" id="KW-1185">Reference proteome</keyword>